<reference evidence="1 2" key="1">
    <citation type="journal article" date="2018" name="Biotechnol. Biofuels">
        <title>Integrative visual omics of the white-rot fungus Polyporus brumalis exposes the biotechnological potential of its oxidative enzymes for delignifying raw plant biomass.</title>
        <authorList>
            <person name="Miyauchi S."/>
            <person name="Rancon A."/>
            <person name="Drula E."/>
            <person name="Hage H."/>
            <person name="Chaduli D."/>
            <person name="Favel A."/>
            <person name="Grisel S."/>
            <person name="Henrissat B."/>
            <person name="Herpoel-Gimbert I."/>
            <person name="Ruiz-Duenas F.J."/>
            <person name="Chevret D."/>
            <person name="Hainaut M."/>
            <person name="Lin J."/>
            <person name="Wang M."/>
            <person name="Pangilinan J."/>
            <person name="Lipzen A."/>
            <person name="Lesage-Meessen L."/>
            <person name="Navarro D."/>
            <person name="Riley R."/>
            <person name="Grigoriev I.V."/>
            <person name="Zhou S."/>
            <person name="Raouche S."/>
            <person name="Rosso M.N."/>
        </authorList>
    </citation>
    <scope>NUCLEOTIDE SEQUENCE [LARGE SCALE GENOMIC DNA]</scope>
    <source>
        <strain evidence="1 2">BRFM 1820</strain>
    </source>
</reference>
<gene>
    <name evidence="1" type="ORF">OH76DRAFT_1423591</name>
</gene>
<accession>A0A371CK30</accession>
<dbReference type="OrthoDB" id="2919059at2759"/>
<keyword evidence="2" id="KW-1185">Reference proteome</keyword>
<sequence>MMKDPDLPAQIVLSVAQWSLDHRVFTLSLLRRGAVHRRHVEMLNRYYTLMHLMSTTQEKTSGSEGVTVQAGEFGHDPRYHPALAAISILAKEEASHKPADLDSDRTLKLWDDALSWCVGLLSSQPGLAIALDLQLCKTQVSYLRCAEYDAVLRSESEGLVQMPHVGLFDLILRHTALMGTEASAMADEMSRVRRARLDSDKMAAWQNAGREIDRASESARFVRDEVEFLCDLLDDKDSPRAKDFDPQDVAKDEVEKLKARVQRYPVGGFVDAGIFVAIDGILDGLQSDMSPDDSQAFLRDISFLVGSSTPQDAPPAGSTAAEPNASRHILHLPVLLVNHQVHECGLDDSTRNKQRLNCVSAAQFLAALGIKDFPVYGLATSGQYGYVCSTWYSSEDSRMCDSASTAPIVIPHNIGSMYARTAWFASLGSSRGCVSTQKN</sequence>
<name>A0A371CK30_9APHY</name>
<proteinExistence type="predicted"/>
<dbReference type="AlphaFoldDB" id="A0A371CK30"/>
<evidence type="ECO:0000313" key="1">
    <source>
        <dbReference type="EMBL" id="RDX40639.1"/>
    </source>
</evidence>
<dbReference type="EMBL" id="KZ857544">
    <property type="protein sequence ID" value="RDX40639.1"/>
    <property type="molecule type" value="Genomic_DNA"/>
</dbReference>
<evidence type="ECO:0000313" key="2">
    <source>
        <dbReference type="Proteomes" id="UP000256964"/>
    </source>
</evidence>
<organism evidence="1 2">
    <name type="scientific">Lentinus brumalis</name>
    <dbReference type="NCBI Taxonomy" id="2498619"/>
    <lineage>
        <taxon>Eukaryota</taxon>
        <taxon>Fungi</taxon>
        <taxon>Dikarya</taxon>
        <taxon>Basidiomycota</taxon>
        <taxon>Agaricomycotina</taxon>
        <taxon>Agaricomycetes</taxon>
        <taxon>Polyporales</taxon>
        <taxon>Polyporaceae</taxon>
        <taxon>Lentinus</taxon>
    </lineage>
</organism>
<protein>
    <submittedName>
        <fullName evidence="1">Uncharacterized protein</fullName>
    </submittedName>
</protein>
<dbReference type="Proteomes" id="UP000256964">
    <property type="component" value="Unassembled WGS sequence"/>
</dbReference>